<dbReference type="EMBL" id="CAJQZC010000003">
    <property type="protein sequence ID" value="CAG4894628.1"/>
    <property type="molecule type" value="Genomic_DNA"/>
</dbReference>
<keyword evidence="1" id="KW-1133">Transmembrane helix</keyword>
<keyword evidence="3" id="KW-1185">Reference proteome</keyword>
<proteinExistence type="predicted"/>
<evidence type="ECO:0000313" key="3">
    <source>
        <dbReference type="Proteomes" id="UP000789704"/>
    </source>
</evidence>
<keyword evidence="1" id="KW-0472">Membrane</keyword>
<dbReference type="Proteomes" id="UP000789704">
    <property type="component" value="Unassembled WGS sequence"/>
</dbReference>
<comment type="caution">
    <text evidence="2">The sequence shown here is derived from an EMBL/GenBank/DDBJ whole genome shotgun (WGS) entry which is preliminary data.</text>
</comment>
<organism evidence="2 3">
    <name type="scientific">Paraburkholderia saeva</name>
    <dbReference type="NCBI Taxonomy" id="2777537"/>
    <lineage>
        <taxon>Bacteria</taxon>
        <taxon>Pseudomonadati</taxon>
        <taxon>Pseudomonadota</taxon>
        <taxon>Betaproteobacteria</taxon>
        <taxon>Burkholderiales</taxon>
        <taxon>Burkholderiaceae</taxon>
        <taxon>Paraburkholderia</taxon>
    </lineage>
</organism>
<evidence type="ECO:0000313" key="2">
    <source>
        <dbReference type="EMBL" id="CAG4894628.1"/>
    </source>
</evidence>
<dbReference type="AlphaFoldDB" id="A0A9N8RVD2"/>
<reference evidence="2" key="1">
    <citation type="submission" date="2021-04" db="EMBL/GenBank/DDBJ databases">
        <authorList>
            <person name="Vanwijnsberghe S."/>
        </authorList>
    </citation>
    <scope>NUCLEOTIDE SEQUENCE</scope>
    <source>
        <strain evidence="2">LMG 31841</strain>
    </source>
</reference>
<evidence type="ECO:0000256" key="1">
    <source>
        <dbReference type="SAM" id="Phobius"/>
    </source>
</evidence>
<keyword evidence="1" id="KW-0812">Transmembrane</keyword>
<sequence>MDPAGGAHDAPPVPHPGSVAPVAAATIATVPTIAFAVTPVVFALYVWPLCLKVS</sequence>
<protein>
    <submittedName>
        <fullName evidence="2">Uncharacterized protein</fullName>
    </submittedName>
</protein>
<name>A0A9N8RVD2_9BURK</name>
<gene>
    <name evidence="2" type="ORF">LMG31841_01952</name>
</gene>
<accession>A0A9N8RVD2</accession>
<feature type="transmembrane region" description="Helical" evidence="1">
    <location>
        <begin position="20"/>
        <end position="47"/>
    </location>
</feature>